<feature type="region of interest" description="Disordered" evidence="1">
    <location>
        <begin position="40"/>
        <end position="62"/>
    </location>
</feature>
<dbReference type="EMBL" id="PGOL01000318">
    <property type="protein sequence ID" value="PKI72680.1"/>
    <property type="molecule type" value="Genomic_DNA"/>
</dbReference>
<organism evidence="2 3">
    <name type="scientific">Punica granatum</name>
    <name type="common">Pomegranate</name>
    <dbReference type="NCBI Taxonomy" id="22663"/>
    <lineage>
        <taxon>Eukaryota</taxon>
        <taxon>Viridiplantae</taxon>
        <taxon>Streptophyta</taxon>
        <taxon>Embryophyta</taxon>
        <taxon>Tracheophyta</taxon>
        <taxon>Spermatophyta</taxon>
        <taxon>Magnoliopsida</taxon>
        <taxon>eudicotyledons</taxon>
        <taxon>Gunneridae</taxon>
        <taxon>Pentapetalae</taxon>
        <taxon>rosids</taxon>
        <taxon>malvids</taxon>
        <taxon>Myrtales</taxon>
        <taxon>Lythraceae</taxon>
        <taxon>Punica</taxon>
    </lineage>
</organism>
<evidence type="ECO:0000256" key="1">
    <source>
        <dbReference type="SAM" id="MobiDB-lite"/>
    </source>
</evidence>
<evidence type="ECO:0000313" key="3">
    <source>
        <dbReference type="Proteomes" id="UP000233551"/>
    </source>
</evidence>
<protein>
    <submittedName>
        <fullName evidence="2">Uncharacterized protein</fullName>
    </submittedName>
</protein>
<dbReference type="AlphaFoldDB" id="A0A2I0KWF9"/>
<feature type="compositionally biased region" description="Basic and acidic residues" evidence="1">
    <location>
        <begin position="49"/>
        <end position="62"/>
    </location>
</feature>
<gene>
    <name evidence="2" type="ORF">CRG98_006931</name>
</gene>
<dbReference type="Proteomes" id="UP000233551">
    <property type="component" value="Unassembled WGS sequence"/>
</dbReference>
<proteinExistence type="predicted"/>
<reference evidence="2 3" key="1">
    <citation type="submission" date="2017-11" db="EMBL/GenBank/DDBJ databases">
        <title>De-novo sequencing of pomegranate (Punica granatum L.) genome.</title>
        <authorList>
            <person name="Akparov Z."/>
            <person name="Amiraslanov A."/>
            <person name="Hajiyeva S."/>
            <person name="Abbasov M."/>
            <person name="Kaur K."/>
            <person name="Hamwieh A."/>
            <person name="Solovyev V."/>
            <person name="Salamov A."/>
            <person name="Braich B."/>
            <person name="Kosarev P."/>
            <person name="Mahmoud A."/>
            <person name="Hajiyev E."/>
            <person name="Babayeva S."/>
            <person name="Izzatullayeva V."/>
            <person name="Mammadov A."/>
            <person name="Mammadov A."/>
            <person name="Sharifova S."/>
            <person name="Ojaghi J."/>
            <person name="Eynullazada K."/>
            <person name="Bayramov B."/>
            <person name="Abdulazimova A."/>
            <person name="Shahmuradov I."/>
        </authorList>
    </citation>
    <scope>NUCLEOTIDE SEQUENCE [LARGE SCALE GENOMIC DNA]</scope>
    <source>
        <strain evidence="3">cv. AG2017</strain>
        <tissue evidence="2">Leaf</tissue>
    </source>
</reference>
<accession>A0A2I0KWF9</accession>
<sequence length="62" mass="6667">MARTAVRALLGEAGRRCEQMGGRNKREGEERRVVVGVPLPTDVEECDREGEGGRGRAGEVSA</sequence>
<evidence type="ECO:0000313" key="2">
    <source>
        <dbReference type="EMBL" id="PKI72680.1"/>
    </source>
</evidence>
<keyword evidence="3" id="KW-1185">Reference proteome</keyword>
<name>A0A2I0KWF9_PUNGR</name>
<comment type="caution">
    <text evidence="2">The sequence shown here is derived from an EMBL/GenBank/DDBJ whole genome shotgun (WGS) entry which is preliminary data.</text>
</comment>